<evidence type="ECO:0000259" key="1">
    <source>
        <dbReference type="Pfam" id="PF01408"/>
    </source>
</evidence>
<dbReference type="PANTHER" id="PTHR43818:SF7">
    <property type="entry name" value="DEHYDROGENASE"/>
    <property type="match status" value="1"/>
</dbReference>
<dbReference type="Proteomes" id="UP000662572">
    <property type="component" value="Unassembled WGS sequence"/>
</dbReference>
<proteinExistence type="predicted"/>
<dbReference type="InterPro" id="IPR000683">
    <property type="entry name" value="Gfo/Idh/MocA-like_OxRdtase_N"/>
</dbReference>
<gene>
    <name evidence="2" type="ORF">GCM10011273_12460</name>
</gene>
<accession>A0A918URD3</accession>
<organism evidence="2 3">
    <name type="scientific">Asticcacaulis endophyticus</name>
    <dbReference type="NCBI Taxonomy" id="1395890"/>
    <lineage>
        <taxon>Bacteria</taxon>
        <taxon>Pseudomonadati</taxon>
        <taxon>Pseudomonadota</taxon>
        <taxon>Alphaproteobacteria</taxon>
        <taxon>Caulobacterales</taxon>
        <taxon>Caulobacteraceae</taxon>
        <taxon>Asticcacaulis</taxon>
    </lineage>
</organism>
<dbReference type="AlphaFoldDB" id="A0A918URD3"/>
<evidence type="ECO:0000313" key="3">
    <source>
        <dbReference type="Proteomes" id="UP000662572"/>
    </source>
</evidence>
<dbReference type="SUPFAM" id="SSF51735">
    <property type="entry name" value="NAD(P)-binding Rossmann-fold domains"/>
    <property type="match status" value="1"/>
</dbReference>
<dbReference type="Gene3D" id="3.40.50.720">
    <property type="entry name" value="NAD(P)-binding Rossmann-like Domain"/>
    <property type="match status" value="1"/>
</dbReference>
<protein>
    <submittedName>
        <fullName evidence="2">Galactose 1-dehydrogenase</fullName>
    </submittedName>
</protein>
<evidence type="ECO:0000313" key="2">
    <source>
        <dbReference type="EMBL" id="GGZ28190.1"/>
    </source>
</evidence>
<dbReference type="Gene3D" id="3.30.360.10">
    <property type="entry name" value="Dihydrodipicolinate Reductase, domain 2"/>
    <property type="match status" value="1"/>
</dbReference>
<dbReference type="GO" id="GO:0000166">
    <property type="term" value="F:nucleotide binding"/>
    <property type="evidence" value="ECO:0007669"/>
    <property type="project" value="InterPro"/>
</dbReference>
<dbReference type="PANTHER" id="PTHR43818">
    <property type="entry name" value="BCDNA.GH03377"/>
    <property type="match status" value="1"/>
</dbReference>
<keyword evidence="3" id="KW-1185">Reference proteome</keyword>
<dbReference type="RefSeq" id="WP_189485518.1">
    <property type="nucleotide sequence ID" value="NZ_BMZB01000001.1"/>
</dbReference>
<dbReference type="EMBL" id="BMZB01000001">
    <property type="protein sequence ID" value="GGZ28190.1"/>
    <property type="molecule type" value="Genomic_DNA"/>
</dbReference>
<comment type="caution">
    <text evidence="2">The sequence shown here is derived from an EMBL/GenBank/DDBJ whole genome shotgun (WGS) entry which is preliminary data.</text>
</comment>
<name>A0A918URD3_9CAUL</name>
<feature type="domain" description="Gfo/Idh/MocA-like oxidoreductase N-terminal" evidence="1">
    <location>
        <begin position="19"/>
        <end position="126"/>
    </location>
</feature>
<sequence>MFGFGKSKAQKGATQTQTLKIGLIGLGKIAVDQHIPSIRANKNLELVAGASPGSRPQGVVAYNTLAEMLKAHPEIEAVAVCTPPQVRLSVARQVIEAGRHVFLEKPPAATIGEAELIRDLAKAKGVSALASWHSRYAPAVEATRKWMGERPIKSVHIVWKENVRQWHPGQTWIFEAGGMGVFDPGINSLSILTRIVRDTVIVKSADLHFPSNCQAPIQVEMNMQTDNGLAIRADYDFLQTGVQTWSIFVESESGEKLVLSMGGTELEIDGKTIIKEKEAEYSGLYAHFYDLVKSGTSDVDLSPLRVVADAFMVGKRIEAPAYIE</sequence>
<dbReference type="InterPro" id="IPR050463">
    <property type="entry name" value="Gfo/Idh/MocA_oxidrdct_glycsds"/>
</dbReference>
<dbReference type="Pfam" id="PF01408">
    <property type="entry name" value="GFO_IDH_MocA"/>
    <property type="match status" value="1"/>
</dbReference>
<reference evidence="2" key="1">
    <citation type="journal article" date="2014" name="Int. J. Syst. Evol. Microbiol.">
        <title>Complete genome sequence of Corynebacterium casei LMG S-19264T (=DSM 44701T), isolated from a smear-ripened cheese.</title>
        <authorList>
            <consortium name="US DOE Joint Genome Institute (JGI-PGF)"/>
            <person name="Walter F."/>
            <person name="Albersmeier A."/>
            <person name="Kalinowski J."/>
            <person name="Ruckert C."/>
        </authorList>
    </citation>
    <scope>NUCLEOTIDE SEQUENCE</scope>
    <source>
        <strain evidence="2">KCTC 32296</strain>
    </source>
</reference>
<reference evidence="2" key="2">
    <citation type="submission" date="2020-09" db="EMBL/GenBank/DDBJ databases">
        <authorList>
            <person name="Sun Q."/>
            <person name="Kim S."/>
        </authorList>
    </citation>
    <scope>NUCLEOTIDE SEQUENCE</scope>
    <source>
        <strain evidence="2">KCTC 32296</strain>
    </source>
</reference>
<dbReference type="InterPro" id="IPR036291">
    <property type="entry name" value="NAD(P)-bd_dom_sf"/>
</dbReference>